<name>A0A085BI63_9FLAO</name>
<feature type="domain" description="HTH tetR-type" evidence="3">
    <location>
        <begin position="2"/>
        <end position="62"/>
    </location>
</feature>
<dbReference type="SUPFAM" id="SSF46689">
    <property type="entry name" value="Homeodomain-like"/>
    <property type="match status" value="1"/>
</dbReference>
<dbReference type="SUPFAM" id="SSF48498">
    <property type="entry name" value="Tetracyclin repressor-like, C-terminal domain"/>
    <property type="match status" value="1"/>
</dbReference>
<dbReference type="InterPro" id="IPR050624">
    <property type="entry name" value="HTH-type_Tx_Regulator"/>
</dbReference>
<dbReference type="EMBL" id="JPLY01000003">
    <property type="protein sequence ID" value="KFC22158.1"/>
    <property type="molecule type" value="Genomic_DNA"/>
</dbReference>
<gene>
    <name evidence="4" type="ORF">IO89_09375</name>
</gene>
<sequence>MNDKRENILSASIELLVSKGLHAITVAEITAKAKVGIGTFYKHFKDKEDLVQQIWIWQKKEEADYIFNNYSAEDLSVQEQYFFLWERVVRYFIEHPTEYYFSYQFASSNILTEEINSIAMKRFLVFDELYEEGLKQNLFKPLKANHLRLFTFSTINGWILWAKDEQIPFTDATIQLFLKMSWDSIKI</sequence>
<dbReference type="PRINTS" id="PR00455">
    <property type="entry name" value="HTHTETR"/>
</dbReference>
<dbReference type="InterPro" id="IPR023772">
    <property type="entry name" value="DNA-bd_HTH_TetR-type_CS"/>
</dbReference>
<organism evidence="4 5">
    <name type="scientific">Epilithonimonas lactis</name>
    <dbReference type="NCBI Taxonomy" id="421072"/>
    <lineage>
        <taxon>Bacteria</taxon>
        <taxon>Pseudomonadati</taxon>
        <taxon>Bacteroidota</taxon>
        <taxon>Flavobacteriia</taxon>
        <taxon>Flavobacteriales</taxon>
        <taxon>Weeksellaceae</taxon>
        <taxon>Chryseobacterium group</taxon>
        <taxon>Epilithonimonas</taxon>
    </lineage>
</organism>
<evidence type="ECO:0000256" key="2">
    <source>
        <dbReference type="PROSITE-ProRule" id="PRU00335"/>
    </source>
</evidence>
<dbReference type="PROSITE" id="PS01081">
    <property type="entry name" value="HTH_TETR_1"/>
    <property type="match status" value="1"/>
</dbReference>
<evidence type="ECO:0000313" key="4">
    <source>
        <dbReference type="EMBL" id="KFC22158.1"/>
    </source>
</evidence>
<dbReference type="InterPro" id="IPR036271">
    <property type="entry name" value="Tet_transcr_reg_TetR-rel_C_sf"/>
</dbReference>
<keyword evidence="1 2" id="KW-0238">DNA-binding</keyword>
<dbReference type="Pfam" id="PF00440">
    <property type="entry name" value="TetR_N"/>
    <property type="match status" value="1"/>
</dbReference>
<dbReference type="InterPro" id="IPR009057">
    <property type="entry name" value="Homeodomain-like_sf"/>
</dbReference>
<dbReference type="InterPro" id="IPR001647">
    <property type="entry name" value="HTH_TetR"/>
</dbReference>
<dbReference type="RefSeq" id="WP_034975607.1">
    <property type="nucleotide sequence ID" value="NZ_FOFI01000003.1"/>
</dbReference>
<dbReference type="Pfam" id="PF22604">
    <property type="entry name" value="TetR_HI_0893_C"/>
    <property type="match status" value="1"/>
</dbReference>
<protein>
    <recommendedName>
        <fullName evidence="3">HTH tetR-type domain-containing protein</fullName>
    </recommendedName>
</protein>
<dbReference type="PANTHER" id="PTHR43479">
    <property type="entry name" value="ACREF/ENVCD OPERON REPRESSOR-RELATED"/>
    <property type="match status" value="1"/>
</dbReference>
<dbReference type="InterPro" id="IPR054422">
    <property type="entry name" value="TetR-like_HI_0893_C"/>
</dbReference>
<dbReference type="AlphaFoldDB" id="A0A085BI63"/>
<dbReference type="STRING" id="421072.SAMN04488097_2491"/>
<dbReference type="PANTHER" id="PTHR43479:SF11">
    <property type="entry name" value="ACREF_ENVCD OPERON REPRESSOR-RELATED"/>
    <property type="match status" value="1"/>
</dbReference>
<dbReference type="Proteomes" id="UP000028623">
    <property type="component" value="Unassembled WGS sequence"/>
</dbReference>
<comment type="caution">
    <text evidence="4">The sequence shown here is derived from an EMBL/GenBank/DDBJ whole genome shotgun (WGS) entry which is preliminary data.</text>
</comment>
<dbReference type="PROSITE" id="PS50977">
    <property type="entry name" value="HTH_TETR_2"/>
    <property type="match status" value="1"/>
</dbReference>
<evidence type="ECO:0000259" key="3">
    <source>
        <dbReference type="PROSITE" id="PS50977"/>
    </source>
</evidence>
<dbReference type="eggNOG" id="COG1309">
    <property type="taxonomic scope" value="Bacteria"/>
</dbReference>
<dbReference type="GO" id="GO:0003677">
    <property type="term" value="F:DNA binding"/>
    <property type="evidence" value="ECO:0007669"/>
    <property type="project" value="UniProtKB-UniRule"/>
</dbReference>
<evidence type="ECO:0000313" key="5">
    <source>
        <dbReference type="Proteomes" id="UP000028623"/>
    </source>
</evidence>
<keyword evidence="5" id="KW-1185">Reference proteome</keyword>
<dbReference type="Gene3D" id="1.10.357.10">
    <property type="entry name" value="Tetracycline Repressor, domain 2"/>
    <property type="match status" value="1"/>
</dbReference>
<accession>A0A085BI63</accession>
<dbReference type="OrthoDB" id="6430772at2"/>
<proteinExistence type="predicted"/>
<feature type="DNA-binding region" description="H-T-H motif" evidence="2">
    <location>
        <begin position="25"/>
        <end position="44"/>
    </location>
</feature>
<reference evidence="4 5" key="1">
    <citation type="submission" date="2014-07" db="EMBL/GenBank/DDBJ databases">
        <title>Epilithonimonas lactis LMG 22401 Genome.</title>
        <authorList>
            <person name="Pipes S.E."/>
            <person name="Stropko S.J."/>
        </authorList>
    </citation>
    <scope>NUCLEOTIDE SEQUENCE [LARGE SCALE GENOMIC DNA]</scope>
    <source>
        <strain evidence="4 5">LMG 24401</strain>
    </source>
</reference>
<evidence type="ECO:0000256" key="1">
    <source>
        <dbReference type="ARBA" id="ARBA00023125"/>
    </source>
</evidence>